<comment type="caution">
    <text evidence="1">The sequence shown here is derived from an EMBL/GenBank/DDBJ whole genome shotgun (WGS) entry which is preliminary data.</text>
</comment>
<name>A0A6L3YTI6_9HYPH</name>
<dbReference type="GO" id="GO:0016787">
    <property type="term" value="F:hydrolase activity"/>
    <property type="evidence" value="ECO:0007669"/>
    <property type="project" value="UniProtKB-KW"/>
</dbReference>
<dbReference type="Proteomes" id="UP000481643">
    <property type="component" value="Unassembled WGS sequence"/>
</dbReference>
<dbReference type="RefSeq" id="WP_151651622.1">
    <property type="nucleotide sequence ID" value="NZ_WBVX01000007.1"/>
</dbReference>
<accession>A0A6L3YTI6</accession>
<dbReference type="Pfam" id="PF14196">
    <property type="entry name" value="ATC_hydrolase"/>
    <property type="match status" value="1"/>
</dbReference>
<reference evidence="1 2" key="1">
    <citation type="submission" date="2019-09" db="EMBL/GenBank/DDBJ databases">
        <title>Taxonomic organization of the family Brucellaceae based on a phylogenomic approach.</title>
        <authorList>
            <person name="Leclercq S."/>
            <person name="Cloeckaert A."/>
            <person name="Zygmunt M.S."/>
        </authorList>
    </citation>
    <scope>NUCLEOTIDE SEQUENCE [LARGE SCALE GENOMIC DNA]</scope>
    <source>
        <strain evidence="1 2">WS1830</strain>
    </source>
</reference>
<protein>
    <submittedName>
        <fullName evidence="1">L-2-amino-thiazoline-4-carboxylic acid hydrolase</fullName>
    </submittedName>
</protein>
<dbReference type="InterPro" id="IPR026002">
    <property type="entry name" value="ATC_hydrolase-like"/>
</dbReference>
<gene>
    <name evidence="1" type="ORF">F9L08_09255</name>
</gene>
<proteinExistence type="predicted"/>
<sequence>MNQMSILERRRIEALVLKNVYEVIRERSGEEEAQAAIGEAVSRSAIEQGKSFADELGRTPTIQDFADIQPLWTKENALEIDVISQGEDHFDFNVTRCRYSEMYREMGLGHIGHLLSCNRDGDFCIGYNPEMKLERSQTIMKGASHCDFRYRLDKTEDNTKGGGMKEVALTGRTDR</sequence>
<keyword evidence="1" id="KW-0378">Hydrolase</keyword>
<dbReference type="AlphaFoldDB" id="A0A6L3YTI6"/>
<organism evidence="1 2">
    <name type="scientific">Brucella tritici</name>
    <dbReference type="NCBI Taxonomy" id="94626"/>
    <lineage>
        <taxon>Bacteria</taxon>
        <taxon>Pseudomonadati</taxon>
        <taxon>Pseudomonadota</taxon>
        <taxon>Alphaproteobacteria</taxon>
        <taxon>Hyphomicrobiales</taxon>
        <taxon>Brucellaceae</taxon>
        <taxon>Brucella/Ochrobactrum group</taxon>
        <taxon>Brucella</taxon>
    </lineage>
</organism>
<evidence type="ECO:0000313" key="1">
    <source>
        <dbReference type="EMBL" id="KAB2687153.1"/>
    </source>
</evidence>
<dbReference type="EMBL" id="WBVX01000007">
    <property type="protein sequence ID" value="KAB2687153.1"/>
    <property type="molecule type" value="Genomic_DNA"/>
</dbReference>
<evidence type="ECO:0000313" key="2">
    <source>
        <dbReference type="Proteomes" id="UP000481643"/>
    </source>
</evidence>